<gene>
    <name evidence="1" type="ORF">L6452_43463</name>
</gene>
<comment type="caution">
    <text evidence="1">The sequence shown here is derived from an EMBL/GenBank/DDBJ whole genome shotgun (WGS) entry which is preliminary data.</text>
</comment>
<accession>A0ACB8XER4</accession>
<protein>
    <submittedName>
        <fullName evidence="1">Uncharacterized protein</fullName>
    </submittedName>
</protein>
<dbReference type="Proteomes" id="UP001055879">
    <property type="component" value="Linkage Group LG18"/>
</dbReference>
<sequence length="98" mass="10598">MHHTTKSIITKSTKEDGNEGGRRSGNGRRTTLNPQAVVGEVEKTLRPTSKASGGLVVGEVEQAALVVSTYNYSSTTQDSRVEESQSHKSIAQELRLLD</sequence>
<evidence type="ECO:0000313" key="2">
    <source>
        <dbReference type="Proteomes" id="UP001055879"/>
    </source>
</evidence>
<reference evidence="1 2" key="2">
    <citation type="journal article" date="2022" name="Mol. Ecol. Resour.">
        <title>The genomes of chicory, endive, great burdock and yacon provide insights into Asteraceae paleo-polyploidization history and plant inulin production.</title>
        <authorList>
            <person name="Fan W."/>
            <person name="Wang S."/>
            <person name="Wang H."/>
            <person name="Wang A."/>
            <person name="Jiang F."/>
            <person name="Liu H."/>
            <person name="Zhao H."/>
            <person name="Xu D."/>
            <person name="Zhang Y."/>
        </authorList>
    </citation>
    <scope>NUCLEOTIDE SEQUENCE [LARGE SCALE GENOMIC DNA]</scope>
    <source>
        <strain evidence="2">cv. Niubang</strain>
    </source>
</reference>
<reference evidence="2" key="1">
    <citation type="journal article" date="2022" name="Mol. Ecol. Resour.">
        <title>The genomes of chicory, endive, great burdock and yacon provide insights into Asteraceae palaeo-polyploidization history and plant inulin production.</title>
        <authorList>
            <person name="Fan W."/>
            <person name="Wang S."/>
            <person name="Wang H."/>
            <person name="Wang A."/>
            <person name="Jiang F."/>
            <person name="Liu H."/>
            <person name="Zhao H."/>
            <person name="Xu D."/>
            <person name="Zhang Y."/>
        </authorList>
    </citation>
    <scope>NUCLEOTIDE SEQUENCE [LARGE SCALE GENOMIC DNA]</scope>
    <source>
        <strain evidence="2">cv. Niubang</strain>
    </source>
</reference>
<organism evidence="1 2">
    <name type="scientific">Arctium lappa</name>
    <name type="common">Greater burdock</name>
    <name type="synonym">Lappa major</name>
    <dbReference type="NCBI Taxonomy" id="4217"/>
    <lineage>
        <taxon>Eukaryota</taxon>
        <taxon>Viridiplantae</taxon>
        <taxon>Streptophyta</taxon>
        <taxon>Embryophyta</taxon>
        <taxon>Tracheophyta</taxon>
        <taxon>Spermatophyta</taxon>
        <taxon>Magnoliopsida</taxon>
        <taxon>eudicotyledons</taxon>
        <taxon>Gunneridae</taxon>
        <taxon>Pentapetalae</taxon>
        <taxon>asterids</taxon>
        <taxon>campanulids</taxon>
        <taxon>Asterales</taxon>
        <taxon>Asteraceae</taxon>
        <taxon>Carduoideae</taxon>
        <taxon>Cardueae</taxon>
        <taxon>Arctiinae</taxon>
        <taxon>Arctium</taxon>
    </lineage>
</organism>
<proteinExistence type="predicted"/>
<dbReference type="EMBL" id="CM042064">
    <property type="protein sequence ID" value="KAI3664854.1"/>
    <property type="molecule type" value="Genomic_DNA"/>
</dbReference>
<name>A0ACB8XER4_ARCLA</name>
<evidence type="ECO:0000313" key="1">
    <source>
        <dbReference type="EMBL" id="KAI3664854.1"/>
    </source>
</evidence>
<keyword evidence="2" id="KW-1185">Reference proteome</keyword>